<comment type="function">
    <text evidence="1">Thiol-specific peroxidase that catalyzes the reduction of hydrogen peroxide and organic hydroperoxides to water and alcohols, respectively. Plays a role in cell protection against oxidative stress by detoxifying peroxides and as sensor of hydrogen peroxide-mediated signaling events.</text>
</comment>
<dbReference type="GO" id="GO:0034599">
    <property type="term" value="P:cellular response to oxidative stress"/>
    <property type="evidence" value="ECO:0007669"/>
    <property type="project" value="TreeGrafter"/>
</dbReference>
<dbReference type="GO" id="GO:0008379">
    <property type="term" value="F:thioredoxin peroxidase activity"/>
    <property type="evidence" value="ECO:0007669"/>
    <property type="project" value="TreeGrafter"/>
</dbReference>
<proteinExistence type="inferred from homology"/>
<comment type="similarity">
    <text evidence="10">Belongs to the peroxiredoxin family. BCP/PrxQ subfamily.</text>
</comment>
<comment type="catalytic activity">
    <reaction evidence="12">
        <text>a hydroperoxide + [thioredoxin]-dithiol = an alcohol + [thioredoxin]-disulfide + H2O</text>
        <dbReference type="Rhea" id="RHEA:62620"/>
        <dbReference type="Rhea" id="RHEA-COMP:10698"/>
        <dbReference type="Rhea" id="RHEA-COMP:10700"/>
        <dbReference type="ChEBI" id="CHEBI:15377"/>
        <dbReference type="ChEBI" id="CHEBI:29950"/>
        <dbReference type="ChEBI" id="CHEBI:30879"/>
        <dbReference type="ChEBI" id="CHEBI:35924"/>
        <dbReference type="ChEBI" id="CHEBI:50058"/>
        <dbReference type="EC" id="1.11.1.24"/>
    </reaction>
</comment>
<dbReference type="PIRSF" id="PIRSF000239">
    <property type="entry name" value="AHPC"/>
    <property type="match status" value="1"/>
</dbReference>
<dbReference type="GO" id="GO:0045454">
    <property type="term" value="P:cell redox homeostasis"/>
    <property type="evidence" value="ECO:0007669"/>
    <property type="project" value="TreeGrafter"/>
</dbReference>
<dbReference type="GO" id="GO:0005737">
    <property type="term" value="C:cytoplasm"/>
    <property type="evidence" value="ECO:0007669"/>
    <property type="project" value="TreeGrafter"/>
</dbReference>
<dbReference type="SUPFAM" id="SSF52833">
    <property type="entry name" value="Thioredoxin-like"/>
    <property type="match status" value="1"/>
</dbReference>
<reference evidence="15 16" key="1">
    <citation type="submission" date="2019-07" db="EMBL/GenBank/DDBJ databases">
        <title>Thalassofilum flectens gen. nov., sp. nov., a novel moderate thermophilic anaerobe from a shallow sea hot spring in Kunashir Island (Russia), representing a new family in the order Bacteroidales, and proposal of Thalassofilacea fam. nov.</title>
        <authorList>
            <person name="Kochetkova T.V."/>
            <person name="Podosokorskaya O.A."/>
            <person name="Novikov A."/>
            <person name="Elcheninov A.G."/>
            <person name="Toshchakov S.V."/>
            <person name="Kublanov I.V."/>
        </authorList>
    </citation>
    <scope>NUCLEOTIDE SEQUENCE [LARGE SCALE GENOMIC DNA]</scope>
    <source>
        <strain evidence="15 16">38-H</strain>
    </source>
</reference>
<evidence type="ECO:0000256" key="11">
    <source>
        <dbReference type="ARBA" id="ARBA00042639"/>
    </source>
</evidence>
<keyword evidence="5" id="KW-0049">Antioxidant</keyword>
<keyword evidence="16" id="KW-1185">Reference proteome</keyword>
<sequence>MKTTHLKPGDSAPDFVGVDQDGKTISLADFKGKKLILYFYPKDNTSGCTAEACSLRDGYEELKGLGLEVVGVSPDSEKSHKNFIAKHNLPFKLIADVNHEIAEKYGAWGEKKMYGRTYFGILRTTFIINEEGVITHVFTKVKTKEHVEQILSEINK</sequence>
<keyword evidence="4 15" id="KW-0575">Peroxidase</keyword>
<dbReference type="RefSeq" id="WP_173075765.1">
    <property type="nucleotide sequence ID" value="NZ_CP041345.1"/>
</dbReference>
<dbReference type="InterPro" id="IPR000866">
    <property type="entry name" value="AhpC/TSA"/>
</dbReference>
<evidence type="ECO:0000256" key="3">
    <source>
        <dbReference type="ARBA" id="ARBA00013017"/>
    </source>
</evidence>
<evidence type="ECO:0000313" key="15">
    <source>
        <dbReference type="EMBL" id="QKG80728.1"/>
    </source>
</evidence>
<keyword evidence="8" id="KW-0676">Redox-active center</keyword>
<evidence type="ECO:0000256" key="10">
    <source>
        <dbReference type="ARBA" id="ARBA00038489"/>
    </source>
</evidence>
<dbReference type="FunFam" id="3.40.30.10:FF:000007">
    <property type="entry name" value="Thioredoxin-dependent thiol peroxidase"/>
    <property type="match status" value="1"/>
</dbReference>
<dbReference type="InterPro" id="IPR036249">
    <property type="entry name" value="Thioredoxin-like_sf"/>
</dbReference>
<dbReference type="AlphaFoldDB" id="A0A7D3XWH0"/>
<evidence type="ECO:0000256" key="9">
    <source>
        <dbReference type="ARBA" id="ARBA00032824"/>
    </source>
</evidence>
<evidence type="ECO:0000256" key="2">
    <source>
        <dbReference type="ARBA" id="ARBA00011245"/>
    </source>
</evidence>
<name>A0A7D3XWH0_9BACT</name>
<protein>
    <recommendedName>
        <fullName evidence="3">thioredoxin-dependent peroxiredoxin</fullName>
        <ecNumber evidence="3">1.11.1.24</ecNumber>
    </recommendedName>
    <alternativeName>
        <fullName evidence="9">Thioredoxin peroxidase</fullName>
    </alternativeName>
    <alternativeName>
        <fullName evidence="11">Thioredoxin-dependent peroxiredoxin Bcp</fullName>
    </alternativeName>
</protein>
<evidence type="ECO:0000313" key="16">
    <source>
        <dbReference type="Proteomes" id="UP000500961"/>
    </source>
</evidence>
<dbReference type="InterPro" id="IPR013766">
    <property type="entry name" value="Thioredoxin_domain"/>
</dbReference>
<dbReference type="KEGG" id="ttz:FHG85_10775"/>
<evidence type="ECO:0000256" key="6">
    <source>
        <dbReference type="ARBA" id="ARBA00023002"/>
    </source>
</evidence>
<feature type="active site" description="Cysteine sulfenic acid (-SOH) intermediate; for peroxidase activity" evidence="13">
    <location>
        <position position="48"/>
    </location>
</feature>
<keyword evidence="6 15" id="KW-0560">Oxidoreductase</keyword>
<comment type="subunit">
    <text evidence="2">Monomer.</text>
</comment>
<dbReference type="Proteomes" id="UP000500961">
    <property type="component" value="Chromosome"/>
</dbReference>
<evidence type="ECO:0000256" key="5">
    <source>
        <dbReference type="ARBA" id="ARBA00022862"/>
    </source>
</evidence>
<evidence type="ECO:0000256" key="8">
    <source>
        <dbReference type="ARBA" id="ARBA00023284"/>
    </source>
</evidence>
<evidence type="ECO:0000256" key="1">
    <source>
        <dbReference type="ARBA" id="ARBA00003330"/>
    </source>
</evidence>
<evidence type="ECO:0000256" key="7">
    <source>
        <dbReference type="ARBA" id="ARBA00023157"/>
    </source>
</evidence>
<dbReference type="InterPro" id="IPR024706">
    <property type="entry name" value="Peroxiredoxin_AhpC-typ"/>
</dbReference>
<keyword evidence="7" id="KW-1015">Disulfide bond</keyword>
<dbReference type="PANTHER" id="PTHR42801:SF4">
    <property type="entry name" value="AHPC_TSA FAMILY PROTEIN"/>
    <property type="match status" value="1"/>
</dbReference>
<feature type="domain" description="Thioredoxin" evidence="14">
    <location>
        <begin position="6"/>
        <end position="156"/>
    </location>
</feature>
<dbReference type="EMBL" id="CP041345">
    <property type="protein sequence ID" value="QKG80728.1"/>
    <property type="molecule type" value="Genomic_DNA"/>
</dbReference>
<dbReference type="Gene3D" id="3.40.30.10">
    <property type="entry name" value="Glutaredoxin"/>
    <property type="match status" value="1"/>
</dbReference>
<evidence type="ECO:0000256" key="4">
    <source>
        <dbReference type="ARBA" id="ARBA00022559"/>
    </source>
</evidence>
<dbReference type="Pfam" id="PF00578">
    <property type="entry name" value="AhpC-TSA"/>
    <property type="match status" value="1"/>
</dbReference>
<evidence type="ECO:0000256" key="13">
    <source>
        <dbReference type="PIRSR" id="PIRSR000239-1"/>
    </source>
</evidence>
<dbReference type="NCBIfam" id="NF006960">
    <property type="entry name" value="PRK09437.1"/>
    <property type="match status" value="1"/>
</dbReference>
<dbReference type="PANTHER" id="PTHR42801">
    <property type="entry name" value="THIOREDOXIN-DEPENDENT PEROXIDE REDUCTASE"/>
    <property type="match status" value="1"/>
</dbReference>
<organism evidence="15 16">
    <name type="scientific">Tenuifilum thalassicum</name>
    <dbReference type="NCBI Taxonomy" id="2590900"/>
    <lineage>
        <taxon>Bacteria</taxon>
        <taxon>Pseudomonadati</taxon>
        <taxon>Bacteroidota</taxon>
        <taxon>Bacteroidia</taxon>
        <taxon>Bacteroidales</taxon>
        <taxon>Tenuifilaceae</taxon>
        <taxon>Tenuifilum</taxon>
    </lineage>
</organism>
<evidence type="ECO:0000259" key="14">
    <source>
        <dbReference type="PROSITE" id="PS51352"/>
    </source>
</evidence>
<accession>A0A7D3XWH0</accession>
<dbReference type="EC" id="1.11.1.24" evidence="3"/>
<dbReference type="PROSITE" id="PS51352">
    <property type="entry name" value="THIOREDOXIN_2"/>
    <property type="match status" value="1"/>
</dbReference>
<dbReference type="CDD" id="cd03017">
    <property type="entry name" value="PRX_BCP"/>
    <property type="match status" value="1"/>
</dbReference>
<evidence type="ECO:0000256" key="12">
    <source>
        <dbReference type="ARBA" id="ARBA00049091"/>
    </source>
</evidence>
<dbReference type="InterPro" id="IPR050924">
    <property type="entry name" value="Peroxiredoxin_BCP/PrxQ"/>
</dbReference>
<gene>
    <name evidence="15" type="ORF">FHG85_10775</name>
</gene>